<accession>A0A4C2A6H0</accession>
<organism evidence="2 3">
    <name type="scientific">Eumeta variegata</name>
    <name type="common">Bagworm moth</name>
    <name type="synonym">Eumeta japonica</name>
    <dbReference type="NCBI Taxonomy" id="151549"/>
    <lineage>
        <taxon>Eukaryota</taxon>
        <taxon>Metazoa</taxon>
        <taxon>Ecdysozoa</taxon>
        <taxon>Arthropoda</taxon>
        <taxon>Hexapoda</taxon>
        <taxon>Insecta</taxon>
        <taxon>Pterygota</taxon>
        <taxon>Neoptera</taxon>
        <taxon>Endopterygota</taxon>
        <taxon>Lepidoptera</taxon>
        <taxon>Glossata</taxon>
        <taxon>Ditrysia</taxon>
        <taxon>Tineoidea</taxon>
        <taxon>Psychidae</taxon>
        <taxon>Oiketicinae</taxon>
        <taxon>Eumeta</taxon>
    </lineage>
</organism>
<evidence type="ECO:0000256" key="1">
    <source>
        <dbReference type="SAM" id="MobiDB-lite"/>
    </source>
</evidence>
<dbReference type="EMBL" id="BGZK01002681">
    <property type="protein sequence ID" value="GBP95780.1"/>
    <property type="molecule type" value="Genomic_DNA"/>
</dbReference>
<evidence type="ECO:0000313" key="3">
    <source>
        <dbReference type="Proteomes" id="UP000299102"/>
    </source>
</evidence>
<reference evidence="2 3" key="1">
    <citation type="journal article" date="2019" name="Commun. Biol.">
        <title>The bagworm genome reveals a unique fibroin gene that provides high tensile strength.</title>
        <authorList>
            <person name="Kono N."/>
            <person name="Nakamura H."/>
            <person name="Ohtoshi R."/>
            <person name="Tomita M."/>
            <person name="Numata K."/>
            <person name="Arakawa K."/>
        </authorList>
    </citation>
    <scope>NUCLEOTIDE SEQUENCE [LARGE SCALE GENOMIC DNA]</scope>
</reference>
<keyword evidence="3" id="KW-1185">Reference proteome</keyword>
<sequence length="178" mass="19753">MYVDKRDKIFRQVQRGEASVAAIALIIRSSSSIVLQTDGLPGRSRLVTRFVQPHGGFRRPRIDIGPKFERVDPFIGDSYSNVRRPPNPSDVPDHTAGRRARGPRPFFSVALIVRLTSPRGGGGAISRPAAGGDEGSRMRIAAWDGCSSDDPVFRLKFWSCLRFSMPRDHWGSCLVVDF</sequence>
<dbReference type="Proteomes" id="UP000299102">
    <property type="component" value="Unassembled WGS sequence"/>
</dbReference>
<comment type="caution">
    <text evidence="2">The sequence shown here is derived from an EMBL/GenBank/DDBJ whole genome shotgun (WGS) entry which is preliminary data.</text>
</comment>
<evidence type="ECO:0000313" key="2">
    <source>
        <dbReference type="EMBL" id="GBP95780.1"/>
    </source>
</evidence>
<name>A0A4C2A6H0_EUMVA</name>
<gene>
    <name evidence="2" type="ORF">EVAR_70996_1</name>
</gene>
<protein>
    <submittedName>
        <fullName evidence="2">Uncharacterized protein</fullName>
    </submittedName>
</protein>
<feature type="region of interest" description="Disordered" evidence="1">
    <location>
        <begin position="79"/>
        <end position="100"/>
    </location>
</feature>
<proteinExistence type="predicted"/>
<dbReference type="AlphaFoldDB" id="A0A4C2A6H0"/>